<dbReference type="Pfam" id="PF01757">
    <property type="entry name" value="Acyl_transf_3"/>
    <property type="match status" value="1"/>
</dbReference>
<feature type="transmembrane region" description="Helical" evidence="1">
    <location>
        <begin position="284"/>
        <end position="305"/>
    </location>
</feature>
<dbReference type="AlphaFoldDB" id="A0A1R2B7W6"/>
<feature type="transmembrane region" description="Helical" evidence="1">
    <location>
        <begin position="516"/>
        <end position="534"/>
    </location>
</feature>
<reference evidence="4 5" key="1">
    <citation type="submission" date="2016-11" db="EMBL/GenBank/DDBJ databases">
        <title>The macronuclear genome of Stentor coeruleus: a giant cell with tiny introns.</title>
        <authorList>
            <person name="Slabodnick M."/>
            <person name="Ruby J.G."/>
            <person name="Reiff S.B."/>
            <person name="Swart E.C."/>
            <person name="Gosai S."/>
            <person name="Prabakaran S."/>
            <person name="Witkowska E."/>
            <person name="Larue G.E."/>
            <person name="Fisher S."/>
            <person name="Freeman R.M."/>
            <person name="Gunawardena J."/>
            <person name="Chu W."/>
            <person name="Stover N.A."/>
            <person name="Gregory B.D."/>
            <person name="Nowacki M."/>
            <person name="Derisi J."/>
            <person name="Roy S.W."/>
            <person name="Marshall W.F."/>
            <person name="Sood P."/>
        </authorList>
    </citation>
    <scope>NUCLEOTIDE SEQUENCE [LARGE SCALE GENOMIC DNA]</scope>
    <source>
        <strain evidence="4">WM001</strain>
    </source>
</reference>
<proteinExistence type="predicted"/>
<dbReference type="PANTHER" id="PTHR11161">
    <property type="entry name" value="O-ACYLTRANSFERASE"/>
    <property type="match status" value="1"/>
</dbReference>
<dbReference type="InterPro" id="IPR002656">
    <property type="entry name" value="Acyl_transf_3_dom"/>
</dbReference>
<evidence type="ECO:0000313" key="4">
    <source>
        <dbReference type="EMBL" id="OMJ72861.1"/>
    </source>
</evidence>
<gene>
    <name evidence="4" type="ORF">SteCoe_28601</name>
</gene>
<sequence length="644" mass="74867">MSKNLIFALSLACVLGVSTECEQEWQKIIASRNDTSFSNEYILMFQYSGFTINNLGNYEDCQKLDDGRYVVFSYSISPVLVQTFCGPKVCTKDDWRSLNLAMIPSQKYDVIFLRDYQDDKYGSYNAGAICMIIFISFICALVFSSSIFDYFADKSLKNQGWAKAFLSFSAWTNAPKLVTSRAQERLGKPDTLEILNSVRVMSISWVVMGHTVAFFMYFPAINNFITALDDSKDPKFIIIYTATYGVDTFFWLSGFLMTYLFVIDVEKTKHYTPFRFIMVYVHRFLRILPLYMFVMCFFWSMQVYLGNGPLWYYASEFNKDCHKYWWANLLFINNFVPDWKSTQCVPVAWYLAVDMQFFIISPIIILLYIKVHKLIGWISIGTLCLIGCITSYIIAEDNDLNISQFAASNSNKYTDYLYKKPYTRFAPYVLGMGCGFIIYSMRKLEDKNVVFDKIAVFLGKTQENKIIRWGTFIFGLVLINILIFSQYDTYKHPGKDYEYNHWSDTANYMFMTFERLVYGLGLSCIFLPVLLGYFKPVYFIMSLSPWAFFARLNFVVYLIHLYIVEIVQKSNKTVTNFNTYTYMRDTLFFIFLSFFCAIPIVLGIEMPAANLEKLLFARGSTTQKKETLPNKVDGSLLLTNMTKE</sequence>
<feature type="transmembrane region" description="Helical" evidence="1">
    <location>
        <begin position="203"/>
        <end position="225"/>
    </location>
</feature>
<feature type="transmembrane region" description="Helical" evidence="1">
    <location>
        <begin position="546"/>
        <end position="567"/>
    </location>
</feature>
<evidence type="ECO:0000256" key="2">
    <source>
        <dbReference type="SAM" id="SignalP"/>
    </source>
</evidence>
<feature type="chain" id="PRO_5012638966" description="Acyltransferase 3 domain-containing protein" evidence="2">
    <location>
        <begin position="20"/>
        <end position="644"/>
    </location>
</feature>
<keyword evidence="2" id="KW-0732">Signal</keyword>
<feature type="transmembrane region" description="Helical" evidence="1">
    <location>
        <begin position="126"/>
        <end position="148"/>
    </location>
</feature>
<evidence type="ECO:0000313" key="5">
    <source>
        <dbReference type="Proteomes" id="UP000187209"/>
    </source>
</evidence>
<dbReference type="GO" id="GO:0016747">
    <property type="term" value="F:acyltransferase activity, transferring groups other than amino-acyl groups"/>
    <property type="evidence" value="ECO:0007669"/>
    <property type="project" value="InterPro"/>
</dbReference>
<feature type="signal peptide" evidence="2">
    <location>
        <begin position="1"/>
        <end position="19"/>
    </location>
</feature>
<feature type="transmembrane region" description="Helical" evidence="1">
    <location>
        <begin position="466"/>
        <end position="487"/>
    </location>
</feature>
<keyword evidence="1" id="KW-0472">Membrane</keyword>
<dbReference type="OrthoDB" id="295273at2759"/>
<feature type="transmembrane region" description="Helical" evidence="1">
    <location>
        <begin position="347"/>
        <end position="369"/>
    </location>
</feature>
<name>A0A1R2B7W6_9CILI</name>
<dbReference type="PANTHER" id="PTHR11161:SF0">
    <property type="entry name" value="O-ACYLTRANSFERASE LIKE PROTEIN"/>
    <property type="match status" value="1"/>
</dbReference>
<evidence type="ECO:0000256" key="1">
    <source>
        <dbReference type="SAM" id="Phobius"/>
    </source>
</evidence>
<organism evidence="4 5">
    <name type="scientific">Stentor coeruleus</name>
    <dbReference type="NCBI Taxonomy" id="5963"/>
    <lineage>
        <taxon>Eukaryota</taxon>
        <taxon>Sar</taxon>
        <taxon>Alveolata</taxon>
        <taxon>Ciliophora</taxon>
        <taxon>Postciliodesmatophora</taxon>
        <taxon>Heterotrichea</taxon>
        <taxon>Heterotrichida</taxon>
        <taxon>Stentoridae</taxon>
        <taxon>Stentor</taxon>
    </lineage>
</organism>
<keyword evidence="1" id="KW-0812">Transmembrane</keyword>
<protein>
    <recommendedName>
        <fullName evidence="3">Acyltransferase 3 domain-containing protein</fullName>
    </recommendedName>
</protein>
<keyword evidence="5" id="KW-1185">Reference proteome</keyword>
<comment type="caution">
    <text evidence="4">The sequence shown here is derived from an EMBL/GenBank/DDBJ whole genome shotgun (WGS) entry which is preliminary data.</text>
</comment>
<feature type="transmembrane region" description="Helical" evidence="1">
    <location>
        <begin position="374"/>
        <end position="395"/>
    </location>
</feature>
<feature type="transmembrane region" description="Helical" evidence="1">
    <location>
        <begin position="587"/>
        <end position="604"/>
    </location>
</feature>
<accession>A0A1R2B7W6</accession>
<feature type="domain" description="Acyltransferase 3" evidence="3">
    <location>
        <begin position="195"/>
        <end position="600"/>
    </location>
</feature>
<dbReference type="EMBL" id="MPUH01000868">
    <property type="protein sequence ID" value="OMJ72861.1"/>
    <property type="molecule type" value="Genomic_DNA"/>
</dbReference>
<keyword evidence="1" id="KW-1133">Transmembrane helix</keyword>
<feature type="transmembrane region" description="Helical" evidence="1">
    <location>
        <begin position="237"/>
        <end position="263"/>
    </location>
</feature>
<evidence type="ECO:0000259" key="3">
    <source>
        <dbReference type="Pfam" id="PF01757"/>
    </source>
</evidence>
<dbReference type="Proteomes" id="UP000187209">
    <property type="component" value="Unassembled WGS sequence"/>
</dbReference>
<dbReference type="InterPro" id="IPR052728">
    <property type="entry name" value="O2_lipid_transport_reg"/>
</dbReference>